<dbReference type="PANTHER" id="PTHR43736">
    <property type="entry name" value="ADP-RIBOSE PYROPHOSPHATASE"/>
    <property type="match status" value="1"/>
</dbReference>
<dbReference type="Proteomes" id="UP000066549">
    <property type="component" value="Chromosome"/>
</dbReference>
<dbReference type="GO" id="GO:0046872">
    <property type="term" value="F:metal ion binding"/>
    <property type="evidence" value="ECO:0007669"/>
    <property type="project" value="UniProtKB-KW"/>
</dbReference>
<dbReference type="PRINTS" id="PR01404">
    <property type="entry name" value="NPPPHYDRLASE"/>
</dbReference>
<feature type="domain" description="Nudix hydrolase" evidence="4">
    <location>
        <begin position="1"/>
        <end position="141"/>
    </location>
</feature>
<dbReference type="Pfam" id="PF00293">
    <property type="entry name" value="NUDIX"/>
    <property type="match status" value="1"/>
</dbReference>
<dbReference type="InterPro" id="IPR003564">
    <property type="entry name" value="DHNTPase"/>
</dbReference>
<dbReference type="InterPro" id="IPR000086">
    <property type="entry name" value="NUDIX_hydrolase_dom"/>
</dbReference>
<feature type="binding site" evidence="3">
    <location>
        <position position="55"/>
    </location>
    <ligand>
        <name>Mg(2+)</name>
        <dbReference type="ChEBI" id="CHEBI:18420"/>
    </ligand>
</feature>
<keyword evidence="3" id="KW-0460">Magnesium</keyword>
<gene>
    <name evidence="5" type="ORF">VI33_04000</name>
</gene>
<dbReference type="PROSITE" id="PS51462">
    <property type="entry name" value="NUDIX"/>
    <property type="match status" value="1"/>
</dbReference>
<dbReference type="CDD" id="cd04664">
    <property type="entry name" value="NUDIX_DHNTPase_like"/>
    <property type="match status" value="1"/>
</dbReference>
<reference evidence="5 6" key="1">
    <citation type="submission" date="2015-03" db="EMBL/GenBank/DDBJ databases">
        <title>Comparative analysis of the OM43 clade including a novel species from Red Sea uncovers genomic and metabolic diversity among marine methylotrophs.</title>
        <authorList>
            <person name="Jimenez-Infante F."/>
            <person name="Ngugi D.K."/>
            <person name="Vinu M."/>
            <person name="Alam I."/>
            <person name="Kamau A."/>
            <person name="Blom J."/>
            <person name="Bajic V.B."/>
            <person name="Stingl U."/>
        </authorList>
    </citation>
    <scope>NUCLEOTIDE SEQUENCE [LARGE SCALE GENOMIC DNA]</scope>
    <source>
        <strain evidence="5 6">MBRSH7</strain>
    </source>
</reference>
<comment type="cofactor">
    <cofactor evidence="3">
        <name>Mg(2+)</name>
        <dbReference type="ChEBI" id="CHEBI:18420"/>
    </cofactor>
    <text evidence="3">Binds 1 Mg(2+) ion per subunit.</text>
</comment>
<dbReference type="SUPFAM" id="SSF55811">
    <property type="entry name" value="Nudix"/>
    <property type="match status" value="1"/>
</dbReference>
<dbReference type="OrthoDB" id="7066556at2"/>
<protein>
    <recommendedName>
        <fullName evidence="4">Nudix hydrolase domain-containing protein</fullName>
    </recommendedName>
</protein>
<feature type="binding site" evidence="2">
    <location>
        <position position="35"/>
    </location>
    <ligand>
        <name>substrate</name>
    </ligand>
</feature>
<dbReference type="Gene3D" id="3.90.79.10">
    <property type="entry name" value="Nucleoside Triphosphate Pyrophosphohydrolase"/>
    <property type="match status" value="1"/>
</dbReference>
<dbReference type="PATRIC" id="fig|1623450.3.peg.792"/>
<dbReference type="AlphaFoldDB" id="A0A0H4JBM6"/>
<name>A0A0H4JBM6_9PROT</name>
<dbReference type="InterPro" id="IPR020084">
    <property type="entry name" value="NUDIX_hydrolase_CS"/>
</dbReference>
<feature type="binding site" evidence="2">
    <location>
        <position position="130"/>
    </location>
    <ligand>
        <name>substrate</name>
    </ligand>
</feature>
<proteinExistence type="predicted"/>
<dbReference type="EMBL" id="CP011002">
    <property type="protein sequence ID" value="AKO65887.1"/>
    <property type="molecule type" value="Genomic_DNA"/>
</dbReference>
<dbReference type="PANTHER" id="PTHR43736:SF1">
    <property type="entry name" value="DIHYDRONEOPTERIN TRIPHOSPHATE DIPHOSPHATASE"/>
    <property type="match status" value="1"/>
</dbReference>
<organism evidence="5 6">
    <name type="scientific">Methylophilales bacterium MBRS-H7</name>
    <dbReference type="NCBI Taxonomy" id="1623450"/>
    <lineage>
        <taxon>Bacteria</taxon>
        <taxon>Pseudomonadati</taxon>
        <taxon>Pseudomonadota</taxon>
        <taxon>Betaproteobacteria</taxon>
        <taxon>Nitrosomonadales</taxon>
        <taxon>OM43 clade</taxon>
    </lineage>
</organism>
<evidence type="ECO:0000256" key="1">
    <source>
        <dbReference type="ARBA" id="ARBA00022801"/>
    </source>
</evidence>
<feature type="binding site" evidence="3">
    <location>
        <position position="51"/>
    </location>
    <ligand>
        <name>Mg(2+)</name>
        <dbReference type="ChEBI" id="CHEBI:18420"/>
    </ligand>
</feature>
<evidence type="ECO:0000313" key="5">
    <source>
        <dbReference type="EMBL" id="AKO65887.1"/>
    </source>
</evidence>
<dbReference type="GO" id="GO:0019177">
    <property type="term" value="F:dihydroneopterin triphosphate pyrophosphohydrolase activity"/>
    <property type="evidence" value="ECO:0007669"/>
    <property type="project" value="InterPro"/>
</dbReference>
<accession>A0A0H4JBM6</accession>
<dbReference type="NCBIfam" id="NF006961">
    <property type="entry name" value="PRK09438.1"/>
    <property type="match status" value="1"/>
</dbReference>
<dbReference type="PROSITE" id="PS00893">
    <property type="entry name" value="NUDIX_BOX"/>
    <property type="match status" value="1"/>
</dbReference>
<keyword evidence="3" id="KW-0479">Metal-binding</keyword>
<evidence type="ECO:0000259" key="4">
    <source>
        <dbReference type="PROSITE" id="PS51462"/>
    </source>
</evidence>
<evidence type="ECO:0000313" key="6">
    <source>
        <dbReference type="Proteomes" id="UP000066549"/>
    </source>
</evidence>
<feature type="binding site" evidence="2">
    <location>
        <position position="3"/>
    </location>
    <ligand>
        <name>substrate</name>
    </ligand>
</feature>
<dbReference type="GO" id="GO:0046656">
    <property type="term" value="P:folic acid biosynthetic process"/>
    <property type="evidence" value="ECO:0007669"/>
    <property type="project" value="InterPro"/>
</dbReference>
<dbReference type="GO" id="GO:0008828">
    <property type="term" value="F:dATP diphosphatase activity"/>
    <property type="evidence" value="ECO:0007669"/>
    <property type="project" value="InterPro"/>
</dbReference>
<feature type="binding site" evidence="2">
    <location>
        <position position="24"/>
    </location>
    <ligand>
        <name>substrate</name>
    </ligand>
</feature>
<evidence type="ECO:0000256" key="3">
    <source>
        <dbReference type="PIRSR" id="PIRSR603564-2"/>
    </source>
</evidence>
<dbReference type="InterPro" id="IPR015797">
    <property type="entry name" value="NUDIX_hydrolase-like_dom_sf"/>
</dbReference>
<keyword evidence="1" id="KW-0378">Hydrolase</keyword>
<keyword evidence="6" id="KW-1185">Reference proteome</keyword>
<evidence type="ECO:0000256" key="2">
    <source>
        <dbReference type="PIRSR" id="PIRSR603564-1"/>
    </source>
</evidence>
<sequence length="145" mass="17458">MKKIPISIQVIIFCDDKNILLLQRKDNPNYWQSVTGSIEKDESPKECAGREVFEETGLIVNDYNFYSLNQRNQYQIYPEWKHRYDENVSTNIEHLFALQLPKKEHIIINPQEHVEYIWTDLEDAIKKVFSWTNRNALINFKKFYE</sequence>
<feature type="binding site" evidence="3">
    <location>
        <position position="112"/>
    </location>
    <ligand>
        <name>Mg(2+)</name>
        <dbReference type="ChEBI" id="CHEBI:18420"/>
    </ligand>
</feature>